<organism evidence="3 4">
    <name type="scientific">Sandaracinus amylolyticus</name>
    <dbReference type="NCBI Taxonomy" id="927083"/>
    <lineage>
        <taxon>Bacteria</taxon>
        <taxon>Pseudomonadati</taxon>
        <taxon>Myxococcota</taxon>
        <taxon>Polyangia</taxon>
        <taxon>Polyangiales</taxon>
        <taxon>Sandaracinaceae</taxon>
        <taxon>Sandaracinus</taxon>
    </lineage>
</organism>
<protein>
    <submittedName>
        <fullName evidence="3">Twitching motility protein PilT</fullName>
    </submittedName>
</protein>
<dbReference type="InterPro" id="IPR003593">
    <property type="entry name" value="AAA+_ATPase"/>
</dbReference>
<dbReference type="Proteomes" id="UP000034883">
    <property type="component" value="Chromosome"/>
</dbReference>
<dbReference type="RefSeq" id="WP_053231469.1">
    <property type="nucleotide sequence ID" value="NZ_CP011125.1"/>
</dbReference>
<dbReference type="GO" id="GO:0016887">
    <property type="term" value="F:ATP hydrolysis activity"/>
    <property type="evidence" value="ECO:0007669"/>
    <property type="project" value="InterPro"/>
</dbReference>
<dbReference type="SUPFAM" id="SSF52540">
    <property type="entry name" value="P-loop containing nucleoside triphosphate hydrolases"/>
    <property type="match status" value="1"/>
</dbReference>
<dbReference type="NCBIfam" id="TIGR01420">
    <property type="entry name" value="pilT_fam"/>
    <property type="match status" value="1"/>
</dbReference>
<evidence type="ECO:0000256" key="1">
    <source>
        <dbReference type="ARBA" id="ARBA00006611"/>
    </source>
</evidence>
<sequence length="358" mass="39093">MPRIDTFLRIAADQRASDVHFHAGKIPAIRHLGDIVRLPYRRLGAHDTRAFLDEILTPAQKEQLEREQQIDFMYEVDGLARFRACVYEQSDGPGAVFRVVPDRVPSVDEIRVPHSVQQLVTASNGLVLVTGPTGSGKSTTVAALIDRVNRMQERHVLTIEDPIEYVHKSQRSVITQREVGRDASTFASALRSALREAPDVLLVGEVRDYDTVKMLLGAAEAGVLVIATLHTGSAAKAVDRLVGACPGDVQDQVRITLSLTLRGVVAQRLCKLATRNGRVAAMEVLLPSHAVAHLVRENKLHQIDAYLRSGEQLASGTRSLEHALAELVLSGEVEEREALLHANDPAVLKEIVAKGAVP</sequence>
<evidence type="ECO:0000259" key="2">
    <source>
        <dbReference type="PROSITE" id="PS00662"/>
    </source>
</evidence>
<dbReference type="Pfam" id="PF00437">
    <property type="entry name" value="T2SSE"/>
    <property type="match status" value="1"/>
</dbReference>
<dbReference type="InterPro" id="IPR050921">
    <property type="entry name" value="T4SS_GSP_E_ATPase"/>
</dbReference>
<dbReference type="Gene3D" id="3.30.450.90">
    <property type="match status" value="1"/>
</dbReference>
<dbReference type="SMART" id="SM00382">
    <property type="entry name" value="AAA"/>
    <property type="match status" value="1"/>
</dbReference>
<proteinExistence type="inferred from homology"/>
<comment type="similarity">
    <text evidence="1">Belongs to the GSP E family.</text>
</comment>
<dbReference type="STRING" id="927083.DB32_001236"/>
<feature type="domain" description="Bacterial type II secretion system protein E" evidence="2">
    <location>
        <begin position="194"/>
        <end position="208"/>
    </location>
</feature>
<evidence type="ECO:0000313" key="3">
    <source>
        <dbReference type="EMBL" id="AKF04087.1"/>
    </source>
</evidence>
<gene>
    <name evidence="3" type="ORF">DB32_001236</name>
</gene>
<dbReference type="GO" id="GO:0005524">
    <property type="term" value="F:ATP binding"/>
    <property type="evidence" value="ECO:0007669"/>
    <property type="project" value="InterPro"/>
</dbReference>
<dbReference type="OrthoDB" id="9805147at2"/>
<dbReference type="KEGG" id="samy:DB32_001236"/>
<dbReference type="Gene3D" id="3.40.50.300">
    <property type="entry name" value="P-loop containing nucleotide triphosphate hydrolases"/>
    <property type="match status" value="1"/>
</dbReference>
<accession>A0A0F6W055</accession>
<keyword evidence="4" id="KW-1185">Reference proteome</keyword>
<reference evidence="3 4" key="1">
    <citation type="submission" date="2015-03" db="EMBL/GenBank/DDBJ databases">
        <title>Genome assembly of Sandaracinus amylolyticus DSM 53668.</title>
        <authorList>
            <person name="Sharma G."/>
            <person name="Subramanian S."/>
        </authorList>
    </citation>
    <scope>NUCLEOTIDE SEQUENCE [LARGE SCALE GENOMIC DNA]</scope>
    <source>
        <strain evidence="3 4">DSM 53668</strain>
    </source>
</reference>
<dbReference type="InterPro" id="IPR001482">
    <property type="entry name" value="T2SS/T4SS_dom"/>
</dbReference>
<dbReference type="AlphaFoldDB" id="A0A0F6W055"/>
<dbReference type="InterPro" id="IPR027417">
    <property type="entry name" value="P-loop_NTPase"/>
</dbReference>
<dbReference type="PROSITE" id="PS00662">
    <property type="entry name" value="T2SP_E"/>
    <property type="match status" value="1"/>
</dbReference>
<dbReference type="CDD" id="cd01131">
    <property type="entry name" value="PilT"/>
    <property type="match status" value="1"/>
</dbReference>
<name>A0A0F6W055_9BACT</name>
<dbReference type="PANTHER" id="PTHR30486">
    <property type="entry name" value="TWITCHING MOTILITY PROTEIN PILT"/>
    <property type="match status" value="1"/>
</dbReference>
<dbReference type="EMBL" id="CP011125">
    <property type="protein sequence ID" value="AKF04087.1"/>
    <property type="molecule type" value="Genomic_DNA"/>
</dbReference>
<evidence type="ECO:0000313" key="4">
    <source>
        <dbReference type="Proteomes" id="UP000034883"/>
    </source>
</evidence>
<dbReference type="InterPro" id="IPR006321">
    <property type="entry name" value="PilT/PilU"/>
</dbReference>